<dbReference type="PANTHER" id="PTHR43404:SF2">
    <property type="entry name" value="LIPOPOLYSACCHARIDE CHOLINEPHOSPHOTRANSFERASE LICD"/>
    <property type="match status" value="1"/>
</dbReference>
<dbReference type="Proteomes" id="UP001628078">
    <property type="component" value="Unassembled WGS sequence"/>
</dbReference>
<evidence type="ECO:0000313" key="3">
    <source>
        <dbReference type="Proteomes" id="UP001628078"/>
    </source>
</evidence>
<comment type="caution">
    <text evidence="2">The sequence shown here is derived from an EMBL/GenBank/DDBJ whole genome shotgun (WGS) entry which is preliminary data.</text>
</comment>
<dbReference type="Pfam" id="PF04991">
    <property type="entry name" value="LicD"/>
    <property type="match status" value="1"/>
</dbReference>
<dbReference type="EMBL" id="BQXO01000003">
    <property type="protein sequence ID" value="GKT06132.1"/>
    <property type="molecule type" value="Genomic_DNA"/>
</dbReference>
<dbReference type="InterPro" id="IPR052942">
    <property type="entry name" value="LPS_cholinephosphotransferase"/>
</dbReference>
<dbReference type="RefSeq" id="WP_407884010.1">
    <property type="nucleotide sequence ID" value="NZ_BQXO01000003.1"/>
</dbReference>
<reference evidence="2 3" key="1">
    <citation type="submission" date="2022-03" db="EMBL/GenBank/DDBJ databases">
        <title>Draft genome sequence of Furfurilactobacillus curtus JCM 31185.</title>
        <authorList>
            <person name="Suzuki S."/>
            <person name="Endo A."/>
            <person name="Kajikawa A."/>
        </authorList>
    </citation>
    <scope>NUCLEOTIDE SEQUENCE [LARGE SCALE GENOMIC DNA]</scope>
    <source>
        <strain evidence="2 3">JCM 31185</strain>
    </source>
</reference>
<proteinExistence type="predicted"/>
<gene>
    <name evidence="2" type="primary">licD</name>
    <name evidence="2" type="ORF">JCM31185_14200</name>
</gene>
<feature type="domain" description="LicD/FKTN/FKRP nucleotidyltransferase" evidence="1">
    <location>
        <begin position="21"/>
        <end position="243"/>
    </location>
</feature>
<accession>A0ABQ5JTI8</accession>
<organism evidence="2 3">
    <name type="scientific">Furfurilactobacillus curtus</name>
    <dbReference type="NCBI Taxonomy" id="1746200"/>
    <lineage>
        <taxon>Bacteria</taxon>
        <taxon>Bacillati</taxon>
        <taxon>Bacillota</taxon>
        <taxon>Bacilli</taxon>
        <taxon>Lactobacillales</taxon>
        <taxon>Lactobacillaceae</taxon>
        <taxon>Furfurilactobacillus</taxon>
    </lineage>
</organism>
<protein>
    <submittedName>
        <fullName evidence="2">LPS cholinephosphotransferase</fullName>
    </submittedName>
</protein>
<sequence length="289" mass="33008">MDLKLLQQYEYNLLNLVIKICDEEHINYWLTGGSMVGAVKYAGIVPWDDDLDIGMLRSDLEQFIQAVQERFGQDSRYEILSDMTHADYGITWCKLIDKQTQIEEDYPFSSRTVFLDIVPYDAVPNSVIGRTLKKISFHLLDRLVHSRYINLYIDNRLGKLLYGLLTTVLSVIPTRTLKAMRHYVMTSSHSSKTRVYGNYASWFDWGHEWATADELAAFKSVPFGDGQARIPVGADSILKRMYGDITQDPAAADQHPDHVKSFHVLNHISSTEIVVQPAVIHHELSSVKE</sequence>
<evidence type="ECO:0000259" key="1">
    <source>
        <dbReference type="Pfam" id="PF04991"/>
    </source>
</evidence>
<dbReference type="InterPro" id="IPR007074">
    <property type="entry name" value="LicD/FKTN/FKRP_NTP_transf"/>
</dbReference>
<dbReference type="PANTHER" id="PTHR43404">
    <property type="entry name" value="LIPOPOLYSACCHARIDE CHOLINEPHOSPHOTRANSFERASE LICD"/>
    <property type="match status" value="1"/>
</dbReference>
<name>A0ABQ5JTI8_9LACO</name>
<evidence type="ECO:0000313" key="2">
    <source>
        <dbReference type="EMBL" id="GKT06132.1"/>
    </source>
</evidence>
<keyword evidence="3" id="KW-1185">Reference proteome</keyword>